<gene>
    <name evidence="1" type="ORF">HYALB_00008747</name>
</gene>
<dbReference type="AlphaFoldDB" id="A0A9N9LLV4"/>
<dbReference type="EMBL" id="CAJVRM010000230">
    <property type="protein sequence ID" value="CAG8977720.1"/>
    <property type="molecule type" value="Genomic_DNA"/>
</dbReference>
<evidence type="ECO:0000313" key="1">
    <source>
        <dbReference type="EMBL" id="CAG8977720.1"/>
    </source>
</evidence>
<name>A0A9N9LLV4_9HELO</name>
<accession>A0A9N9LLV4</accession>
<comment type="caution">
    <text evidence="1">The sequence shown here is derived from an EMBL/GenBank/DDBJ whole genome shotgun (WGS) entry which is preliminary data.</text>
</comment>
<evidence type="ECO:0000313" key="2">
    <source>
        <dbReference type="Proteomes" id="UP000701801"/>
    </source>
</evidence>
<sequence>MPGTGPTLHCCIGKPRRAGLGNEVKLSWVLSTNEILGLSGQGASGADEESGINGEDDGIIGICKQPPALAVHLDFGRKENMEIGRLMLIKQRQELAGSASADCSLVPTSRGVNREQNWLPLMEASKLRNEVPSAFSASFALFPFQTFDRTTP</sequence>
<keyword evidence="2" id="KW-1185">Reference proteome</keyword>
<dbReference type="OrthoDB" id="10565134at2759"/>
<protein>
    <submittedName>
        <fullName evidence="1">Uncharacterized protein</fullName>
    </submittedName>
</protein>
<reference evidence="1" key="1">
    <citation type="submission" date="2021-07" db="EMBL/GenBank/DDBJ databases">
        <authorList>
            <person name="Durling M."/>
        </authorList>
    </citation>
    <scope>NUCLEOTIDE SEQUENCE</scope>
</reference>
<dbReference type="Proteomes" id="UP000701801">
    <property type="component" value="Unassembled WGS sequence"/>
</dbReference>
<organism evidence="1 2">
    <name type="scientific">Hymenoscyphus albidus</name>
    <dbReference type="NCBI Taxonomy" id="595503"/>
    <lineage>
        <taxon>Eukaryota</taxon>
        <taxon>Fungi</taxon>
        <taxon>Dikarya</taxon>
        <taxon>Ascomycota</taxon>
        <taxon>Pezizomycotina</taxon>
        <taxon>Leotiomycetes</taxon>
        <taxon>Helotiales</taxon>
        <taxon>Helotiaceae</taxon>
        <taxon>Hymenoscyphus</taxon>
    </lineage>
</organism>
<proteinExistence type="predicted"/>